<evidence type="ECO:0000256" key="1">
    <source>
        <dbReference type="ARBA" id="ARBA00004761"/>
    </source>
</evidence>
<reference evidence="6 7" key="1">
    <citation type="submission" date="2014-10" db="EMBL/GenBank/DDBJ databases">
        <title>Whole genome sequence of Francisella endociliophora strain FSC1006, isolated from a laboratory culture of the marine ciliate Euplotes raikovi.</title>
        <authorList>
            <person name="Granberg M."/>
            <person name="Backman S."/>
            <person name="Lundmark E."/>
            <person name="Nilsson E."/>
            <person name="Karlsson E."/>
            <person name="Thelaus J."/>
            <person name="Ohrman C."/>
            <person name="Larkeryd A."/>
            <person name="Stenberg P."/>
        </authorList>
    </citation>
    <scope>NUCLEOTIDE SEQUENCE [LARGE SCALE GENOMIC DNA]</scope>
    <source>
        <strain evidence="6 7">FSC1006</strain>
    </source>
</reference>
<dbReference type="EMBL" id="CP009574">
    <property type="protein sequence ID" value="AIT08682.1"/>
    <property type="molecule type" value="Genomic_DNA"/>
</dbReference>
<evidence type="ECO:0000313" key="6">
    <source>
        <dbReference type="EMBL" id="AIT08682.1"/>
    </source>
</evidence>
<evidence type="ECO:0000256" key="4">
    <source>
        <dbReference type="ARBA" id="ARBA00023239"/>
    </source>
</evidence>
<sequence length="182" mass="20355">MNLENILAKHPLIPVVAADDIHEANNILFKLRNKNINIVEFTLRTPNALEVIKEVIKTNDDFVIGIGTITSLELLRKVMRLGADFLVSPGSTEEMLRFAQDHNLPYLPGAVTPFEIMTILSYRFHLIKFFPAEASGGIKLLKNYKAVFPQVKFCVTGGINSQNQQEYLDQENIIAIGSSSLI</sequence>
<proteinExistence type="inferred from homology"/>
<keyword evidence="4" id="KW-0456">Lyase</keyword>
<evidence type="ECO:0000256" key="5">
    <source>
        <dbReference type="ARBA" id="ARBA00023277"/>
    </source>
</evidence>
<dbReference type="RefSeq" id="WP_040007721.1">
    <property type="nucleotide sequence ID" value="NZ_CP009574.1"/>
</dbReference>
<dbReference type="InterPro" id="IPR013785">
    <property type="entry name" value="Aldolase_TIM"/>
</dbReference>
<comment type="subunit">
    <text evidence="3">Homotrimer.</text>
</comment>
<dbReference type="PANTHER" id="PTHR30246">
    <property type="entry name" value="2-KETO-3-DEOXY-6-PHOSPHOGLUCONATE ALDOLASE"/>
    <property type="match status" value="1"/>
</dbReference>
<dbReference type="AlphaFoldDB" id="A0A097EM85"/>
<comment type="pathway">
    <text evidence="1">Carbohydrate acid metabolism.</text>
</comment>
<dbReference type="CDD" id="cd00452">
    <property type="entry name" value="KDPG_aldolase"/>
    <property type="match status" value="1"/>
</dbReference>
<dbReference type="NCBIfam" id="TIGR01182">
    <property type="entry name" value="eda"/>
    <property type="match status" value="1"/>
</dbReference>
<dbReference type="Gene3D" id="3.20.20.70">
    <property type="entry name" value="Aldolase class I"/>
    <property type="match status" value="1"/>
</dbReference>
<accession>A0A097EM85</accession>
<gene>
    <name evidence="6" type="ORF">LO80_00950</name>
</gene>
<dbReference type="Proteomes" id="UP000029672">
    <property type="component" value="Chromosome"/>
</dbReference>
<dbReference type="PANTHER" id="PTHR30246:SF1">
    <property type="entry name" value="2-DEHYDRO-3-DEOXY-6-PHOSPHOGALACTONATE ALDOLASE-RELATED"/>
    <property type="match status" value="1"/>
</dbReference>
<keyword evidence="7" id="KW-1185">Reference proteome</keyword>
<keyword evidence="5" id="KW-0119">Carbohydrate metabolism</keyword>
<comment type="similarity">
    <text evidence="2">Belongs to the KHG/KDPG aldolase family.</text>
</comment>
<dbReference type="OrthoDB" id="9805177at2"/>
<dbReference type="InterPro" id="IPR000887">
    <property type="entry name" value="Aldlse_KDPG_KHG"/>
</dbReference>
<organism evidence="6 7">
    <name type="scientific">Candidatus Francisella endociliophora</name>
    <dbReference type="NCBI Taxonomy" id="653937"/>
    <lineage>
        <taxon>Bacteria</taxon>
        <taxon>Pseudomonadati</taxon>
        <taxon>Pseudomonadota</taxon>
        <taxon>Gammaproteobacteria</taxon>
        <taxon>Thiotrichales</taxon>
        <taxon>Francisellaceae</taxon>
        <taxon>Francisella</taxon>
    </lineage>
</organism>
<protein>
    <submittedName>
        <fullName evidence="6">4-hydroxy-2-ketovalerate aldolase</fullName>
    </submittedName>
</protein>
<dbReference type="KEGG" id="frf:LO80_00950"/>
<dbReference type="eggNOG" id="COG0800">
    <property type="taxonomic scope" value="Bacteria"/>
</dbReference>
<name>A0A097EM85_9GAMM</name>
<dbReference type="HOGENOM" id="CLU_077795_1_1_6"/>
<dbReference type="STRING" id="1547445.LO80_00950"/>
<evidence type="ECO:0000256" key="3">
    <source>
        <dbReference type="ARBA" id="ARBA00011233"/>
    </source>
</evidence>
<dbReference type="Pfam" id="PF01081">
    <property type="entry name" value="Aldolase"/>
    <property type="match status" value="1"/>
</dbReference>
<evidence type="ECO:0000313" key="7">
    <source>
        <dbReference type="Proteomes" id="UP000029672"/>
    </source>
</evidence>
<dbReference type="GO" id="GO:0016829">
    <property type="term" value="F:lyase activity"/>
    <property type="evidence" value="ECO:0007669"/>
    <property type="project" value="UniProtKB-KW"/>
</dbReference>
<evidence type="ECO:0000256" key="2">
    <source>
        <dbReference type="ARBA" id="ARBA00006906"/>
    </source>
</evidence>
<dbReference type="SUPFAM" id="SSF51569">
    <property type="entry name" value="Aldolase"/>
    <property type="match status" value="1"/>
</dbReference>